<proteinExistence type="predicted"/>
<dbReference type="Proteomes" id="UP000217696">
    <property type="component" value="Chromosome"/>
</dbReference>
<sequence length="93" mass="10506">MQQQMTGQSQSQQPMFTTPPQVITGKDLNYLADQMNWLLVAAKKCSHYAKECTDPQIKQIIDQTGQMHQRHYNTLLTHCQNNNSSATASLPAQ</sequence>
<gene>
    <name evidence="2" type="ORF">CB4_00883</name>
</gene>
<dbReference type="EMBL" id="AP017312">
    <property type="protein sequence ID" value="BAU26740.1"/>
    <property type="molecule type" value="Genomic_DNA"/>
</dbReference>
<protein>
    <submittedName>
        <fullName evidence="2">Uncharacterized protein</fullName>
    </submittedName>
</protein>
<dbReference type="KEGG" id="asoc:CB4_00883"/>
<dbReference type="RefSeq" id="WP_096463756.1">
    <property type="nucleotide sequence ID" value="NZ_AP017312.1"/>
</dbReference>
<feature type="region of interest" description="Disordered" evidence="1">
    <location>
        <begin position="1"/>
        <end position="20"/>
    </location>
</feature>
<name>A0A0U4NCR9_9BACL</name>
<evidence type="ECO:0000313" key="2">
    <source>
        <dbReference type="EMBL" id="BAU26740.1"/>
    </source>
</evidence>
<keyword evidence="3" id="KW-1185">Reference proteome</keyword>
<dbReference type="AlphaFoldDB" id="A0A0U4NCR9"/>
<reference evidence="2 3" key="1">
    <citation type="submission" date="2015-12" db="EMBL/GenBank/DDBJ databases">
        <title>Genome sequence of Aneurinibacillus soli.</title>
        <authorList>
            <person name="Lee J.S."/>
            <person name="Lee K.C."/>
            <person name="Kim K.K."/>
            <person name="Lee B.W."/>
        </authorList>
    </citation>
    <scope>NUCLEOTIDE SEQUENCE [LARGE SCALE GENOMIC DNA]</scope>
    <source>
        <strain evidence="2 3">CB4</strain>
    </source>
</reference>
<accession>A0A0U4NCR9</accession>
<dbReference type="OrthoDB" id="1799385at2"/>
<organism evidence="2 3">
    <name type="scientific">Aneurinibacillus soli</name>
    <dbReference type="NCBI Taxonomy" id="1500254"/>
    <lineage>
        <taxon>Bacteria</taxon>
        <taxon>Bacillati</taxon>
        <taxon>Bacillota</taxon>
        <taxon>Bacilli</taxon>
        <taxon>Bacillales</taxon>
        <taxon>Paenibacillaceae</taxon>
        <taxon>Aneurinibacillus group</taxon>
        <taxon>Aneurinibacillus</taxon>
    </lineage>
</organism>
<evidence type="ECO:0000313" key="3">
    <source>
        <dbReference type="Proteomes" id="UP000217696"/>
    </source>
</evidence>
<evidence type="ECO:0000256" key="1">
    <source>
        <dbReference type="SAM" id="MobiDB-lite"/>
    </source>
</evidence>
<feature type="compositionally biased region" description="Low complexity" evidence="1">
    <location>
        <begin position="1"/>
        <end position="13"/>
    </location>
</feature>